<proteinExistence type="predicted"/>
<keyword evidence="5" id="KW-1185">Reference proteome</keyword>
<dbReference type="CDD" id="cd00096">
    <property type="entry name" value="Ig"/>
    <property type="match status" value="1"/>
</dbReference>
<evidence type="ECO:0000259" key="1">
    <source>
        <dbReference type="PROSITE" id="PS50024"/>
    </source>
</evidence>
<protein>
    <recommendedName>
        <fullName evidence="6">Titin</fullName>
    </recommendedName>
</protein>
<dbReference type="SMART" id="SM00409">
    <property type="entry name" value="IG"/>
    <property type="match status" value="1"/>
</dbReference>
<feature type="non-terminal residue" evidence="4">
    <location>
        <position position="1"/>
    </location>
</feature>
<feature type="domain" description="SEA" evidence="1">
    <location>
        <begin position="267"/>
        <end position="386"/>
    </location>
</feature>
<dbReference type="SUPFAM" id="SSF82671">
    <property type="entry name" value="SEA domain"/>
    <property type="match status" value="1"/>
</dbReference>
<dbReference type="PROSITE" id="PS50835">
    <property type="entry name" value="IG_LIKE"/>
    <property type="match status" value="1"/>
</dbReference>
<dbReference type="PANTHER" id="PTHR45889:SF8">
    <property type="entry name" value="IG-LIKE DOMAIN-CONTAINING PROTEIN"/>
    <property type="match status" value="1"/>
</dbReference>
<evidence type="ECO:0000313" key="4">
    <source>
        <dbReference type="EMBL" id="CAH3166103.1"/>
    </source>
</evidence>
<sequence length="454" mass="51121">SESFRISQKPSNPTIVVLGVNSSLVSLEWRYSDAPPNYYVQFLREKPRETVEIISSSKDRNAFEPSSTKEFEASLEATLKLKNVKRNEEYTYTIFLLDTKLQSQGSHAVSIIVVVFSSVVIRWLNSCLPIFIYNILSIITLPLMWQFLRCVCNILYHVIVVIISHNLNAYLKLLFPVPPEITDPPEPRPFLTIGKNYTLTCNASGDPLPKITWTKDGIPAEEFNVTGYKLHLTDMKLKDVGSYRCTASNGYGVDASNASIVGVKCNECEIKTVGIKLESETWKSALNNRESIEFKTLQANLLSEISKVYTKSPGKELYTVGVVDFRSGSVIAKVEMKFGKSVTDPLKPLEDEIKEGKLGAFSVKRELDLNPRAPDVVEIDELPGETTNDTITLKWKEPESNGKVIIMYTVYLRVVTDGKVGQWTEIRRIRDVSVRELKIALERGKVYQFAITAT</sequence>
<feature type="domain" description="Fibronectin type-III" evidence="3">
    <location>
        <begin position="373"/>
        <end position="454"/>
    </location>
</feature>
<dbReference type="SUPFAM" id="SSF49265">
    <property type="entry name" value="Fibronectin type III"/>
    <property type="match status" value="1"/>
</dbReference>
<dbReference type="InterPro" id="IPR003599">
    <property type="entry name" value="Ig_sub"/>
</dbReference>
<dbReference type="PANTHER" id="PTHR45889">
    <property type="entry name" value="IG-LIKE DOMAIN-CONTAINING PROTEIN"/>
    <property type="match status" value="1"/>
</dbReference>
<dbReference type="CDD" id="cd00063">
    <property type="entry name" value="FN3"/>
    <property type="match status" value="1"/>
</dbReference>
<evidence type="ECO:0000259" key="2">
    <source>
        <dbReference type="PROSITE" id="PS50835"/>
    </source>
</evidence>
<dbReference type="InterPro" id="IPR036364">
    <property type="entry name" value="SEA_dom_sf"/>
</dbReference>
<feature type="domain" description="Ig-like" evidence="2">
    <location>
        <begin position="179"/>
        <end position="261"/>
    </location>
</feature>
<dbReference type="AlphaFoldDB" id="A0AAU9Y4J0"/>
<dbReference type="Gene3D" id="3.30.70.960">
    <property type="entry name" value="SEA domain"/>
    <property type="match status" value="1"/>
</dbReference>
<dbReference type="PROSITE" id="PS50024">
    <property type="entry name" value="SEA"/>
    <property type="match status" value="1"/>
</dbReference>
<feature type="non-terminal residue" evidence="4">
    <location>
        <position position="454"/>
    </location>
</feature>
<dbReference type="SMART" id="SM00408">
    <property type="entry name" value="IGc2"/>
    <property type="match status" value="1"/>
</dbReference>
<gene>
    <name evidence="4" type="ORF">PMEA_00004489</name>
</gene>
<dbReference type="SUPFAM" id="SSF48726">
    <property type="entry name" value="Immunoglobulin"/>
    <property type="match status" value="1"/>
</dbReference>
<dbReference type="InterPro" id="IPR003598">
    <property type="entry name" value="Ig_sub2"/>
</dbReference>
<dbReference type="Pfam" id="PF13927">
    <property type="entry name" value="Ig_3"/>
    <property type="match status" value="1"/>
</dbReference>
<dbReference type="InterPro" id="IPR000082">
    <property type="entry name" value="SEA_dom"/>
</dbReference>
<dbReference type="InterPro" id="IPR013783">
    <property type="entry name" value="Ig-like_fold"/>
</dbReference>
<evidence type="ECO:0008006" key="6">
    <source>
        <dbReference type="Google" id="ProtNLM"/>
    </source>
</evidence>
<evidence type="ECO:0000313" key="5">
    <source>
        <dbReference type="Proteomes" id="UP001159428"/>
    </source>
</evidence>
<accession>A0AAU9Y4J0</accession>
<dbReference type="InterPro" id="IPR003961">
    <property type="entry name" value="FN3_dom"/>
</dbReference>
<name>A0AAU9Y4J0_9CNID</name>
<dbReference type="InterPro" id="IPR007110">
    <property type="entry name" value="Ig-like_dom"/>
</dbReference>
<dbReference type="InterPro" id="IPR036179">
    <property type="entry name" value="Ig-like_dom_sf"/>
</dbReference>
<dbReference type="InterPro" id="IPR036116">
    <property type="entry name" value="FN3_sf"/>
</dbReference>
<organism evidence="4 5">
    <name type="scientific">Pocillopora meandrina</name>
    <dbReference type="NCBI Taxonomy" id="46732"/>
    <lineage>
        <taxon>Eukaryota</taxon>
        <taxon>Metazoa</taxon>
        <taxon>Cnidaria</taxon>
        <taxon>Anthozoa</taxon>
        <taxon>Hexacorallia</taxon>
        <taxon>Scleractinia</taxon>
        <taxon>Astrocoeniina</taxon>
        <taxon>Pocilloporidae</taxon>
        <taxon>Pocillopora</taxon>
    </lineage>
</organism>
<dbReference type="PROSITE" id="PS50853">
    <property type="entry name" value="FN3"/>
    <property type="match status" value="1"/>
</dbReference>
<dbReference type="Proteomes" id="UP001159428">
    <property type="component" value="Unassembled WGS sequence"/>
</dbReference>
<dbReference type="Gene3D" id="2.60.40.10">
    <property type="entry name" value="Immunoglobulins"/>
    <property type="match status" value="2"/>
</dbReference>
<dbReference type="EMBL" id="CALNXJ010000128">
    <property type="protein sequence ID" value="CAH3166103.1"/>
    <property type="molecule type" value="Genomic_DNA"/>
</dbReference>
<dbReference type="Pfam" id="PF01390">
    <property type="entry name" value="SEA"/>
    <property type="match status" value="1"/>
</dbReference>
<reference evidence="4 5" key="1">
    <citation type="submission" date="2022-05" db="EMBL/GenBank/DDBJ databases">
        <authorList>
            <consortium name="Genoscope - CEA"/>
            <person name="William W."/>
        </authorList>
    </citation>
    <scope>NUCLEOTIDE SEQUENCE [LARGE SCALE GENOMIC DNA]</scope>
</reference>
<evidence type="ECO:0000259" key="3">
    <source>
        <dbReference type="PROSITE" id="PS50853"/>
    </source>
</evidence>
<comment type="caution">
    <text evidence="4">The sequence shown here is derived from an EMBL/GenBank/DDBJ whole genome shotgun (WGS) entry which is preliminary data.</text>
</comment>